<evidence type="ECO:0000259" key="10">
    <source>
        <dbReference type="PROSITE" id="PS50112"/>
    </source>
</evidence>
<dbReference type="InterPro" id="IPR036097">
    <property type="entry name" value="HisK_dim/P_sf"/>
</dbReference>
<evidence type="ECO:0000259" key="11">
    <source>
        <dbReference type="PROSITE" id="PS50113"/>
    </source>
</evidence>
<dbReference type="Pfam" id="PF02518">
    <property type="entry name" value="HATPase_c"/>
    <property type="match status" value="1"/>
</dbReference>
<evidence type="ECO:0000259" key="9">
    <source>
        <dbReference type="PROSITE" id="PS50109"/>
    </source>
</evidence>
<dbReference type="Proteomes" id="UP000178187">
    <property type="component" value="Unassembled WGS sequence"/>
</dbReference>
<reference evidence="12 13" key="1">
    <citation type="journal article" date="2016" name="Nat. Commun.">
        <title>Thousands of microbial genomes shed light on interconnected biogeochemical processes in an aquifer system.</title>
        <authorList>
            <person name="Anantharaman K."/>
            <person name="Brown C.T."/>
            <person name="Hug L.A."/>
            <person name="Sharon I."/>
            <person name="Castelle C.J."/>
            <person name="Probst A.J."/>
            <person name="Thomas B.C."/>
            <person name="Singh A."/>
            <person name="Wilkins M.J."/>
            <person name="Karaoz U."/>
            <person name="Brodie E.L."/>
            <person name="Williams K.H."/>
            <person name="Hubbard S.S."/>
            <person name="Banfield J.F."/>
        </authorList>
    </citation>
    <scope>NUCLEOTIDE SEQUENCE [LARGE SCALE GENOMIC DNA]</scope>
</reference>
<dbReference type="InterPro" id="IPR035965">
    <property type="entry name" value="PAS-like_dom_sf"/>
</dbReference>
<dbReference type="CDD" id="cd00130">
    <property type="entry name" value="PAS"/>
    <property type="match status" value="1"/>
</dbReference>
<dbReference type="PRINTS" id="PR00344">
    <property type="entry name" value="BCTRLSENSOR"/>
</dbReference>
<keyword evidence="4" id="KW-0808">Transferase</keyword>
<keyword evidence="8" id="KW-0472">Membrane</keyword>
<dbReference type="PROSITE" id="PS50112">
    <property type="entry name" value="PAS"/>
    <property type="match status" value="1"/>
</dbReference>
<dbReference type="EMBL" id="MHFR01000022">
    <property type="protein sequence ID" value="OGW98885.1"/>
    <property type="molecule type" value="Genomic_DNA"/>
</dbReference>
<dbReference type="InterPro" id="IPR004358">
    <property type="entry name" value="Sig_transdc_His_kin-like_C"/>
</dbReference>
<evidence type="ECO:0000313" key="13">
    <source>
        <dbReference type="Proteomes" id="UP000178187"/>
    </source>
</evidence>
<dbReference type="InterPro" id="IPR003594">
    <property type="entry name" value="HATPase_dom"/>
</dbReference>
<keyword evidence="8" id="KW-1133">Transmembrane helix</keyword>
<dbReference type="SUPFAM" id="SSF55874">
    <property type="entry name" value="ATPase domain of HSP90 chaperone/DNA topoisomerase II/histidine kinase"/>
    <property type="match status" value="1"/>
</dbReference>
<organism evidence="12 13">
    <name type="scientific">Candidatus Danuiimicrobium aquiferis</name>
    <dbReference type="NCBI Taxonomy" id="1801832"/>
    <lineage>
        <taxon>Bacteria</taxon>
        <taxon>Pseudomonadati</taxon>
        <taxon>Candidatus Omnitrophota</taxon>
        <taxon>Candidatus Danuiimicrobium</taxon>
    </lineage>
</organism>
<dbReference type="InterPro" id="IPR005467">
    <property type="entry name" value="His_kinase_dom"/>
</dbReference>
<dbReference type="SUPFAM" id="SSF55785">
    <property type="entry name" value="PYP-like sensor domain (PAS domain)"/>
    <property type="match status" value="1"/>
</dbReference>
<evidence type="ECO:0000256" key="2">
    <source>
        <dbReference type="ARBA" id="ARBA00012438"/>
    </source>
</evidence>
<comment type="catalytic activity">
    <reaction evidence="1">
        <text>ATP + protein L-histidine = ADP + protein N-phospho-L-histidine.</text>
        <dbReference type="EC" id="2.7.13.3"/>
    </reaction>
</comment>
<proteinExistence type="predicted"/>
<name>A0A1G1L161_9BACT</name>
<feature type="domain" description="PAC" evidence="11">
    <location>
        <begin position="197"/>
        <end position="250"/>
    </location>
</feature>
<protein>
    <recommendedName>
        <fullName evidence="2">histidine kinase</fullName>
        <ecNumber evidence="2">2.7.13.3</ecNumber>
    </recommendedName>
</protein>
<dbReference type="Gene3D" id="3.30.565.10">
    <property type="entry name" value="Histidine kinase-like ATPase, C-terminal domain"/>
    <property type="match status" value="1"/>
</dbReference>
<dbReference type="InterPro" id="IPR036890">
    <property type="entry name" value="HATPase_C_sf"/>
</dbReference>
<dbReference type="PANTHER" id="PTHR43711:SF1">
    <property type="entry name" value="HISTIDINE KINASE 1"/>
    <property type="match status" value="1"/>
</dbReference>
<dbReference type="Pfam" id="PF00512">
    <property type="entry name" value="HisKA"/>
    <property type="match status" value="1"/>
</dbReference>
<dbReference type="PROSITE" id="PS50109">
    <property type="entry name" value="HIS_KIN"/>
    <property type="match status" value="1"/>
</dbReference>
<keyword evidence="5" id="KW-0418">Kinase</keyword>
<dbReference type="GO" id="GO:0006355">
    <property type="term" value="P:regulation of DNA-templated transcription"/>
    <property type="evidence" value="ECO:0007669"/>
    <property type="project" value="InterPro"/>
</dbReference>
<evidence type="ECO:0000256" key="4">
    <source>
        <dbReference type="ARBA" id="ARBA00022679"/>
    </source>
</evidence>
<dbReference type="SMART" id="SM00388">
    <property type="entry name" value="HisKA"/>
    <property type="match status" value="1"/>
</dbReference>
<evidence type="ECO:0000256" key="3">
    <source>
        <dbReference type="ARBA" id="ARBA00022553"/>
    </source>
</evidence>
<dbReference type="InterPro" id="IPR000014">
    <property type="entry name" value="PAS"/>
</dbReference>
<keyword evidence="6" id="KW-0902">Two-component regulatory system</keyword>
<keyword evidence="7" id="KW-0175">Coiled coil</keyword>
<dbReference type="CDD" id="cd16922">
    <property type="entry name" value="HATPase_EvgS-ArcB-TorS-like"/>
    <property type="match status" value="1"/>
</dbReference>
<comment type="caution">
    <text evidence="12">The sequence shown here is derived from an EMBL/GenBank/DDBJ whole genome shotgun (WGS) entry which is preliminary data.</text>
</comment>
<dbReference type="Pfam" id="PF00989">
    <property type="entry name" value="PAS"/>
    <property type="match status" value="1"/>
</dbReference>
<dbReference type="EC" id="2.7.13.3" evidence="2"/>
<dbReference type="InterPro" id="IPR013767">
    <property type="entry name" value="PAS_fold"/>
</dbReference>
<dbReference type="GO" id="GO:0000155">
    <property type="term" value="F:phosphorelay sensor kinase activity"/>
    <property type="evidence" value="ECO:0007669"/>
    <property type="project" value="InterPro"/>
</dbReference>
<evidence type="ECO:0000313" key="12">
    <source>
        <dbReference type="EMBL" id="OGW98885.1"/>
    </source>
</evidence>
<gene>
    <name evidence="12" type="ORF">A3G33_02370</name>
</gene>
<feature type="domain" description="Histidine kinase" evidence="9">
    <location>
        <begin position="254"/>
        <end position="480"/>
    </location>
</feature>
<dbReference type="PROSITE" id="PS50113">
    <property type="entry name" value="PAC"/>
    <property type="match status" value="1"/>
</dbReference>
<dbReference type="AlphaFoldDB" id="A0A1G1L161"/>
<dbReference type="InterPro" id="IPR003661">
    <property type="entry name" value="HisK_dim/P_dom"/>
</dbReference>
<dbReference type="FunFam" id="3.30.565.10:FF:000010">
    <property type="entry name" value="Sensor histidine kinase RcsC"/>
    <property type="match status" value="1"/>
</dbReference>
<evidence type="ECO:0000256" key="1">
    <source>
        <dbReference type="ARBA" id="ARBA00000085"/>
    </source>
</evidence>
<feature type="transmembrane region" description="Helical" evidence="8">
    <location>
        <begin position="6"/>
        <end position="22"/>
    </location>
</feature>
<dbReference type="Gene3D" id="1.10.287.130">
    <property type="match status" value="1"/>
</dbReference>
<dbReference type="CDD" id="cd00082">
    <property type="entry name" value="HisKA"/>
    <property type="match status" value="1"/>
</dbReference>
<dbReference type="PANTHER" id="PTHR43711">
    <property type="entry name" value="TWO-COMPONENT HISTIDINE KINASE"/>
    <property type="match status" value="1"/>
</dbReference>
<dbReference type="InterPro" id="IPR050736">
    <property type="entry name" value="Sensor_HK_Regulatory"/>
</dbReference>
<evidence type="ECO:0000256" key="7">
    <source>
        <dbReference type="SAM" id="Coils"/>
    </source>
</evidence>
<evidence type="ECO:0000256" key="6">
    <source>
        <dbReference type="ARBA" id="ARBA00023012"/>
    </source>
</evidence>
<accession>A0A1G1L161</accession>
<dbReference type="SMART" id="SM00387">
    <property type="entry name" value="HATPase_c"/>
    <property type="match status" value="1"/>
</dbReference>
<dbReference type="NCBIfam" id="TIGR00229">
    <property type="entry name" value="sensory_box"/>
    <property type="match status" value="1"/>
</dbReference>
<feature type="coiled-coil region" evidence="7">
    <location>
        <begin position="102"/>
        <end position="136"/>
    </location>
</feature>
<keyword evidence="8" id="KW-0812">Transmembrane</keyword>
<keyword evidence="3" id="KW-0597">Phosphoprotein</keyword>
<feature type="domain" description="PAS" evidence="10">
    <location>
        <begin position="129"/>
        <end position="168"/>
    </location>
</feature>
<dbReference type="SUPFAM" id="SSF47384">
    <property type="entry name" value="Homodimeric domain of signal transducing histidine kinase"/>
    <property type="match status" value="1"/>
</dbReference>
<dbReference type="Gene3D" id="3.30.450.20">
    <property type="entry name" value="PAS domain"/>
    <property type="match status" value="1"/>
</dbReference>
<evidence type="ECO:0000256" key="8">
    <source>
        <dbReference type="SAM" id="Phobius"/>
    </source>
</evidence>
<dbReference type="InterPro" id="IPR000700">
    <property type="entry name" value="PAS-assoc_C"/>
</dbReference>
<sequence length="491" mass="54414">MITFIIILLVAGACGFVLYLFMKRFKVLGERNLRTGLEKQYEAEVSDKEITARVAHVIKDLSVPLHKQVQAAQEISSLLEEEIAAKADVVRKEVTAKYEKVVVEKERAVQQVTQRYETANRNVKKLAREKKQTEAIVKSLADGVVVMNAKGEPLMMNPAAERLLGMKQGAGKEANLLQDQSEERVVSFLNNKDNEQGEVEIAVAGGTDETKRVLRSSRAVLQNENGETIGMVSVLTDVTKQKEIAALKDQFVANVSHELRTPLHCIKESVGLLLEKIVGEINSEQERVLTLAERNILRLTRLINDLLDFAKLEAGEMKLSLSTFPVMDLLTHIRDTFDPWAKSKGITITVFSPHEGLSIEADHDKLNQVITNLVGNSMKFTPEGGTITMKAEIVKRNNPQAPVMVRFAIQDTGPGIAKEDQAKIFEKFTQTKTATQIKMKGTGLGLAIAKEIVELHGGEIWVESEEEKGSSFLFTIPEKYASAVPAKPEES</sequence>
<dbReference type="FunFam" id="1.10.287.130:FF:000001">
    <property type="entry name" value="Two-component sensor histidine kinase"/>
    <property type="match status" value="1"/>
</dbReference>
<evidence type="ECO:0000256" key="5">
    <source>
        <dbReference type="ARBA" id="ARBA00022777"/>
    </source>
</evidence>